<gene>
    <name evidence="1" type="ORF">PABY_13590</name>
</gene>
<evidence type="ECO:0000313" key="1">
    <source>
        <dbReference type="EMBL" id="BES81792.1"/>
    </source>
</evidence>
<organism evidence="1 2">
    <name type="scientific">Pyrodictium abyssi</name>
    <dbReference type="NCBI Taxonomy" id="54256"/>
    <lineage>
        <taxon>Archaea</taxon>
        <taxon>Thermoproteota</taxon>
        <taxon>Thermoprotei</taxon>
        <taxon>Desulfurococcales</taxon>
        <taxon>Pyrodictiaceae</taxon>
        <taxon>Pyrodictium</taxon>
    </lineage>
</organism>
<evidence type="ECO:0000313" key="2">
    <source>
        <dbReference type="Proteomes" id="UP001341135"/>
    </source>
</evidence>
<dbReference type="Proteomes" id="UP001341135">
    <property type="component" value="Chromosome"/>
</dbReference>
<accession>A0ABN6ZNG6</accession>
<keyword evidence="2" id="KW-1185">Reference proteome</keyword>
<proteinExistence type="predicted"/>
<reference evidence="1 2" key="1">
    <citation type="submission" date="2023-09" db="EMBL/GenBank/DDBJ databases">
        <title>Pyrofollis japonicus gen. nov. sp. nov., a novel member of the family Pyrodictiaceae isolated from the Iheya North hydrothermal field.</title>
        <authorList>
            <person name="Miyazaki U."/>
            <person name="Sanari M."/>
            <person name="Tame A."/>
            <person name="Kitajima M."/>
            <person name="Okamoto A."/>
            <person name="Sawayama S."/>
            <person name="Miyazaki J."/>
            <person name="Takai K."/>
            <person name="Nakagawa S."/>
        </authorList>
    </citation>
    <scope>NUCLEOTIDE SEQUENCE [LARGE SCALE GENOMIC DNA]</scope>
    <source>
        <strain evidence="1 2">AV2</strain>
    </source>
</reference>
<dbReference type="EMBL" id="AP028907">
    <property type="protein sequence ID" value="BES81792.1"/>
    <property type="molecule type" value="Genomic_DNA"/>
</dbReference>
<sequence>MQEPVIAMDGVDRGTVSVRKNVVRIAESGRLGLLVLKECPRGLPPWAVWLPCGLLALLLQGLY</sequence>
<protein>
    <submittedName>
        <fullName evidence="1">Uncharacterized protein</fullName>
    </submittedName>
</protein>
<name>A0ABN6ZNG6_9CREN</name>